<keyword evidence="2" id="KW-0677">Repeat</keyword>
<organism evidence="7 8">
    <name type="scientific">Orbilia oligospora</name>
    <name type="common">Nematode-trapping fungus</name>
    <name type="synonym">Arthrobotrys oligospora</name>
    <dbReference type="NCBI Taxonomy" id="2813651"/>
    <lineage>
        <taxon>Eukaryota</taxon>
        <taxon>Fungi</taxon>
        <taxon>Dikarya</taxon>
        <taxon>Ascomycota</taxon>
        <taxon>Pezizomycotina</taxon>
        <taxon>Orbiliomycetes</taxon>
        <taxon>Orbiliales</taxon>
        <taxon>Orbiliaceae</taxon>
        <taxon>Orbilia</taxon>
    </lineage>
</organism>
<feature type="domain" description="AAA+ ATPase" evidence="6">
    <location>
        <begin position="595"/>
        <end position="731"/>
    </location>
</feature>
<dbReference type="GO" id="GO:0005634">
    <property type="term" value="C:nucleus"/>
    <property type="evidence" value="ECO:0007669"/>
    <property type="project" value="TreeGrafter"/>
</dbReference>
<keyword evidence="4" id="KW-0067">ATP-binding</keyword>
<feature type="compositionally biased region" description="Polar residues" evidence="5">
    <location>
        <begin position="179"/>
        <end position="209"/>
    </location>
</feature>
<comment type="caution">
    <text evidence="7">The sequence shown here is derived from an EMBL/GenBank/DDBJ whole genome shotgun (WGS) entry which is preliminary data.</text>
</comment>
<dbReference type="PANTHER" id="PTHR23077">
    <property type="entry name" value="AAA-FAMILY ATPASE"/>
    <property type="match status" value="1"/>
</dbReference>
<feature type="compositionally biased region" description="Basic and acidic residues" evidence="5">
    <location>
        <begin position="1"/>
        <end position="18"/>
    </location>
</feature>
<feature type="region of interest" description="Disordered" evidence="5">
    <location>
        <begin position="179"/>
        <end position="240"/>
    </location>
</feature>
<dbReference type="SMART" id="SM00382">
    <property type="entry name" value="AAA"/>
    <property type="match status" value="2"/>
</dbReference>
<protein>
    <recommendedName>
        <fullName evidence="6">AAA+ ATPase domain-containing protein</fullName>
    </recommendedName>
</protein>
<evidence type="ECO:0000256" key="1">
    <source>
        <dbReference type="ARBA" id="ARBA00006914"/>
    </source>
</evidence>
<sequence length="838" mass="92211">MRPDFFESKLDLKKKNEKTTQLSDQKELSLQYPRHPSKPQLIPRDLVVLDKMSSRPSRHHTSHGGGSVTKQLDRKIENLVRDYYSKLSSNNSNNPKPIPNTNEAIDYVQAHDMGLKRLKRNQIEKSVTKAMELITIEVGGTAGENEGAEEFDSDFEAFNEAVDKDNNSANKRIVEMWSKNQASSRNTPAPETQIQPVDGDASQQLSKDAQTPARRKRERSSRTEPPVKKQKIDRAPPTSVSLKDIGGIEHILNDIHDLIDMPLNCATCYDHLGIQIPRGILLHGPPGCGKTMLANAIAAHHGVPFIPVSAPSIVSGMSGESEKKLREIFEEAVKLAPSIIFIDEIDAVMPKRDSAQREMEKRIVAQMLTCMDDLSLSKTGGNPVFVIGATNRPDSLDPALRRAGRFDREICLGVPDEVGREKILRVLSEKLKLSGDFDFKRLAKLTPGFVGADLSSLITAAGTFAIKRIYDDLKVRHQIGTAEQDEGVSILNGAMEIDGGPGLANGKPNPILEDAPNPFPPLSPEELEKLSITIDDFLTALPKVQPSSKREGFATVPDVTWQQIGALEAIRKQMQLAIVKPIAHPEIFEAVGITSPAGVLLYGPPGCGKTLLAKAVANESNANFISVKGPELLNKWVGESERAVRQVFMRARASQPCVIFFDELDALAGKREDATTEATSRVVNTLLTELDGLSDRKGVYVIAATNRPDMIDPAMLRPGRLDKALFVALPTAEERLDIMKKLTMKMPLHESIDLWKIADDSRCRNFSGADLSSLVREAANSAVEAFFPETAAEPQRIPSGPITVCPDNFEKAFGMVRPSVSEAERIRYMQINKKLLGY</sequence>
<dbReference type="InterPro" id="IPR003593">
    <property type="entry name" value="AAA+_ATPase"/>
</dbReference>
<keyword evidence="3" id="KW-0547">Nucleotide-binding</keyword>
<feature type="region of interest" description="Disordered" evidence="5">
    <location>
        <begin position="1"/>
        <end position="42"/>
    </location>
</feature>
<dbReference type="SUPFAM" id="SSF52540">
    <property type="entry name" value="P-loop containing nucleoside triphosphate hydrolases"/>
    <property type="match status" value="2"/>
</dbReference>
<evidence type="ECO:0000256" key="5">
    <source>
        <dbReference type="SAM" id="MobiDB-lite"/>
    </source>
</evidence>
<evidence type="ECO:0000256" key="3">
    <source>
        <dbReference type="ARBA" id="ARBA00022741"/>
    </source>
</evidence>
<comment type="similarity">
    <text evidence="1">Belongs to the AAA ATPase family.</text>
</comment>
<dbReference type="Pfam" id="PF17862">
    <property type="entry name" value="AAA_lid_3"/>
    <property type="match status" value="2"/>
</dbReference>
<dbReference type="Proteomes" id="UP000475325">
    <property type="component" value="Unassembled WGS sequence"/>
</dbReference>
<dbReference type="InterPro" id="IPR041569">
    <property type="entry name" value="AAA_lid_3"/>
</dbReference>
<dbReference type="GO" id="GO:1990275">
    <property type="term" value="F:preribosome binding"/>
    <property type="evidence" value="ECO:0007669"/>
    <property type="project" value="TreeGrafter"/>
</dbReference>
<dbReference type="FunFam" id="1.10.8.60:FF:000081">
    <property type="entry name" value="AAA family ATPase/60S ribosome export protein"/>
    <property type="match status" value="1"/>
</dbReference>
<dbReference type="CDD" id="cd19530">
    <property type="entry name" value="RecA-like_NVL_r2-like"/>
    <property type="match status" value="1"/>
</dbReference>
<evidence type="ECO:0000256" key="4">
    <source>
        <dbReference type="ARBA" id="ARBA00022840"/>
    </source>
</evidence>
<dbReference type="GO" id="GO:0003723">
    <property type="term" value="F:RNA binding"/>
    <property type="evidence" value="ECO:0007669"/>
    <property type="project" value="TreeGrafter"/>
</dbReference>
<dbReference type="PROSITE" id="PS00674">
    <property type="entry name" value="AAA"/>
    <property type="match status" value="1"/>
</dbReference>
<dbReference type="InterPro" id="IPR003960">
    <property type="entry name" value="ATPase_AAA_CS"/>
</dbReference>
<proteinExistence type="inferred from homology"/>
<dbReference type="InterPro" id="IPR050168">
    <property type="entry name" value="AAA_ATPase_domain"/>
</dbReference>
<dbReference type="InterPro" id="IPR027417">
    <property type="entry name" value="P-loop_NTPase"/>
</dbReference>
<feature type="region of interest" description="Disordered" evidence="5">
    <location>
        <begin position="51"/>
        <end position="70"/>
    </location>
</feature>
<accession>A0A7C8JBF4</accession>
<dbReference type="Gene3D" id="1.10.8.60">
    <property type="match status" value="2"/>
</dbReference>
<dbReference type="FunFam" id="3.40.50.300:FF:000365">
    <property type="entry name" value="Ribosome biogenesis ATPase RIX7"/>
    <property type="match status" value="1"/>
</dbReference>
<evidence type="ECO:0000259" key="6">
    <source>
        <dbReference type="SMART" id="SM00382"/>
    </source>
</evidence>
<dbReference type="GO" id="GO:0005524">
    <property type="term" value="F:ATP binding"/>
    <property type="evidence" value="ECO:0007669"/>
    <property type="project" value="UniProtKB-KW"/>
</dbReference>
<dbReference type="Pfam" id="PF00004">
    <property type="entry name" value="AAA"/>
    <property type="match status" value="2"/>
</dbReference>
<evidence type="ECO:0000256" key="2">
    <source>
        <dbReference type="ARBA" id="ARBA00022737"/>
    </source>
</evidence>
<dbReference type="PANTHER" id="PTHR23077:SF171">
    <property type="entry name" value="NUCLEAR VALOSIN-CONTAINING PROTEIN-LIKE"/>
    <property type="match status" value="1"/>
</dbReference>
<dbReference type="GO" id="GO:0016887">
    <property type="term" value="F:ATP hydrolysis activity"/>
    <property type="evidence" value="ECO:0007669"/>
    <property type="project" value="InterPro"/>
</dbReference>
<evidence type="ECO:0000313" key="7">
    <source>
        <dbReference type="EMBL" id="KAF3091029.1"/>
    </source>
</evidence>
<name>A0A7C8JBF4_ORBOL</name>
<dbReference type="GO" id="GO:0042254">
    <property type="term" value="P:ribosome biogenesis"/>
    <property type="evidence" value="ECO:0007669"/>
    <property type="project" value="TreeGrafter"/>
</dbReference>
<reference evidence="7 8" key="1">
    <citation type="submission" date="2019-06" db="EMBL/GenBank/DDBJ databases">
        <authorList>
            <person name="Palmer J.M."/>
        </authorList>
    </citation>
    <scope>NUCLEOTIDE SEQUENCE [LARGE SCALE GENOMIC DNA]</scope>
    <source>
        <strain evidence="7 8">TWF102</strain>
    </source>
</reference>
<dbReference type="FunFam" id="3.40.50.300:FF:000018">
    <property type="entry name" value="Cell division control 48"/>
    <property type="match status" value="1"/>
</dbReference>
<dbReference type="AlphaFoldDB" id="A0A7C8JBF4"/>
<dbReference type="EMBL" id="WIQW01000058">
    <property type="protein sequence ID" value="KAF3091029.1"/>
    <property type="molecule type" value="Genomic_DNA"/>
</dbReference>
<gene>
    <name evidence="7" type="ORF">TWF102_008913</name>
</gene>
<dbReference type="Gene3D" id="3.40.50.300">
    <property type="entry name" value="P-loop containing nucleotide triphosphate hydrolases"/>
    <property type="match status" value="2"/>
</dbReference>
<evidence type="ECO:0000313" key="8">
    <source>
        <dbReference type="Proteomes" id="UP000475325"/>
    </source>
</evidence>
<feature type="compositionally biased region" description="Basic and acidic residues" evidence="5">
    <location>
        <begin position="220"/>
        <end position="234"/>
    </location>
</feature>
<dbReference type="InterPro" id="IPR003959">
    <property type="entry name" value="ATPase_AAA_core"/>
</dbReference>
<feature type="domain" description="AAA+ ATPase" evidence="6">
    <location>
        <begin position="276"/>
        <end position="416"/>
    </location>
</feature>